<evidence type="ECO:0000256" key="1">
    <source>
        <dbReference type="SAM" id="MobiDB-lite"/>
    </source>
</evidence>
<gene>
    <name evidence="2" type="ORF">MCOR_5825</name>
</gene>
<keyword evidence="3" id="KW-1185">Reference proteome</keyword>
<dbReference type="EMBL" id="CACVKT020001098">
    <property type="protein sequence ID" value="CAC5364980.1"/>
    <property type="molecule type" value="Genomic_DNA"/>
</dbReference>
<sequence>METVVYEYREHKNNLSKKNDNHQKCNISCPRKVGIFLLHYHRNRRAENHLLCRTRNDIYRTSYSYVLNDVKPKEGLKSKKWEPKKNKNLEEDVYDPKDLTYDHLTAFHTDAVFLHEMEMMIKNQGKDNRRSDEKSGKVIKMKEEDNRKTKQTEKENNQ</sequence>
<feature type="region of interest" description="Disordered" evidence="1">
    <location>
        <begin position="122"/>
        <end position="158"/>
    </location>
</feature>
<accession>A0A6J8AD61</accession>
<evidence type="ECO:0000313" key="3">
    <source>
        <dbReference type="Proteomes" id="UP000507470"/>
    </source>
</evidence>
<organism evidence="2 3">
    <name type="scientific">Mytilus coruscus</name>
    <name type="common">Sea mussel</name>
    <dbReference type="NCBI Taxonomy" id="42192"/>
    <lineage>
        <taxon>Eukaryota</taxon>
        <taxon>Metazoa</taxon>
        <taxon>Spiralia</taxon>
        <taxon>Lophotrochozoa</taxon>
        <taxon>Mollusca</taxon>
        <taxon>Bivalvia</taxon>
        <taxon>Autobranchia</taxon>
        <taxon>Pteriomorphia</taxon>
        <taxon>Mytilida</taxon>
        <taxon>Mytiloidea</taxon>
        <taxon>Mytilidae</taxon>
        <taxon>Mytilinae</taxon>
        <taxon>Mytilus</taxon>
    </lineage>
</organism>
<name>A0A6J8AD61_MYTCO</name>
<reference evidence="2 3" key="1">
    <citation type="submission" date="2020-06" db="EMBL/GenBank/DDBJ databases">
        <authorList>
            <person name="Li R."/>
            <person name="Bekaert M."/>
        </authorList>
    </citation>
    <scope>NUCLEOTIDE SEQUENCE [LARGE SCALE GENOMIC DNA]</scope>
    <source>
        <strain evidence="3">wild</strain>
    </source>
</reference>
<dbReference type="Proteomes" id="UP000507470">
    <property type="component" value="Unassembled WGS sequence"/>
</dbReference>
<evidence type="ECO:0000313" key="2">
    <source>
        <dbReference type="EMBL" id="CAC5364980.1"/>
    </source>
</evidence>
<dbReference type="AlphaFoldDB" id="A0A6J8AD61"/>
<protein>
    <submittedName>
        <fullName evidence="2">Uncharacterized protein</fullName>
    </submittedName>
</protein>
<proteinExistence type="predicted"/>